<name>A0A645B552_9ZZZZ</name>
<comment type="caution">
    <text evidence="2">The sequence shown here is derived from an EMBL/GenBank/DDBJ whole genome shotgun (WGS) entry which is preliminary data.</text>
</comment>
<accession>A0A645B552</accession>
<protein>
    <submittedName>
        <fullName evidence="2">Uncharacterized protein</fullName>
    </submittedName>
</protein>
<keyword evidence="1" id="KW-0175">Coiled coil</keyword>
<organism evidence="2">
    <name type="scientific">bioreactor metagenome</name>
    <dbReference type="NCBI Taxonomy" id="1076179"/>
    <lineage>
        <taxon>unclassified sequences</taxon>
        <taxon>metagenomes</taxon>
        <taxon>ecological metagenomes</taxon>
    </lineage>
</organism>
<sequence length="99" mass="11695">MMLEEANARLKKTKINEDQLWAINSLYILLDLDKDDFCKIIDTVGLNTILNKQRHYDRLIEAEEELTAKERYLQAKARLKELENEKSSLEQVVNNYKPI</sequence>
<evidence type="ECO:0000256" key="1">
    <source>
        <dbReference type="SAM" id="Coils"/>
    </source>
</evidence>
<reference evidence="2" key="1">
    <citation type="submission" date="2019-08" db="EMBL/GenBank/DDBJ databases">
        <authorList>
            <person name="Kucharzyk K."/>
            <person name="Murdoch R.W."/>
            <person name="Higgins S."/>
            <person name="Loffler F."/>
        </authorList>
    </citation>
    <scope>NUCLEOTIDE SEQUENCE</scope>
</reference>
<evidence type="ECO:0000313" key="2">
    <source>
        <dbReference type="EMBL" id="MPM60570.1"/>
    </source>
</evidence>
<gene>
    <name evidence="2" type="ORF">SDC9_107422</name>
</gene>
<dbReference type="AlphaFoldDB" id="A0A645B552"/>
<proteinExistence type="predicted"/>
<dbReference type="EMBL" id="VSSQ01017868">
    <property type="protein sequence ID" value="MPM60570.1"/>
    <property type="molecule type" value="Genomic_DNA"/>
</dbReference>
<feature type="coiled-coil region" evidence="1">
    <location>
        <begin position="65"/>
        <end position="92"/>
    </location>
</feature>